<keyword evidence="1" id="KW-0732">Signal</keyword>
<dbReference type="SMART" id="SM00062">
    <property type="entry name" value="PBPb"/>
    <property type="match status" value="1"/>
</dbReference>
<evidence type="ECO:0000313" key="3">
    <source>
        <dbReference type="EMBL" id="SVB62892.1"/>
    </source>
</evidence>
<organism evidence="3">
    <name type="scientific">marine metagenome</name>
    <dbReference type="NCBI Taxonomy" id="408172"/>
    <lineage>
        <taxon>unclassified sequences</taxon>
        <taxon>metagenomes</taxon>
        <taxon>ecological metagenomes</taxon>
    </lineage>
</organism>
<accession>A0A382FJS9</accession>
<sequence length="175" mass="18794">MARAIADRLDVVIKYVPFPSPGALADAIGEDVYDIGLIAAEPARAETIAFTSAYVEIEATYLVPDGSSLKTIADVDHPGIRIAVSERSAYDLYLTRTLQHAELVRAKGLGGALELYKGEKLDALAGLRPALNEDVKKLPDAVILDGRYTTVQQAIGTQIKNFSSAAFLQDFVTEA</sequence>
<dbReference type="EMBL" id="UINC01050203">
    <property type="protein sequence ID" value="SVB62892.1"/>
    <property type="molecule type" value="Genomic_DNA"/>
</dbReference>
<name>A0A382FJS9_9ZZZZ</name>
<protein>
    <recommendedName>
        <fullName evidence="2">Solute-binding protein family 3/N-terminal domain-containing protein</fullName>
    </recommendedName>
</protein>
<feature type="domain" description="Solute-binding protein family 3/N-terminal" evidence="2">
    <location>
        <begin position="1"/>
        <end position="175"/>
    </location>
</feature>
<dbReference type="Gene3D" id="3.40.190.10">
    <property type="entry name" value="Periplasmic binding protein-like II"/>
    <property type="match status" value="2"/>
</dbReference>
<dbReference type="AlphaFoldDB" id="A0A382FJS9"/>
<proteinExistence type="predicted"/>
<dbReference type="PANTHER" id="PTHR35936:SF17">
    <property type="entry name" value="ARGININE-BINDING EXTRACELLULAR PROTEIN ARTP"/>
    <property type="match status" value="1"/>
</dbReference>
<evidence type="ECO:0000259" key="2">
    <source>
        <dbReference type="SMART" id="SM00062"/>
    </source>
</evidence>
<gene>
    <name evidence="3" type="ORF">METZ01_LOCUS215746</name>
</gene>
<dbReference type="Pfam" id="PF00497">
    <property type="entry name" value="SBP_bac_3"/>
    <property type="match status" value="1"/>
</dbReference>
<reference evidence="3" key="1">
    <citation type="submission" date="2018-05" db="EMBL/GenBank/DDBJ databases">
        <authorList>
            <person name="Lanie J.A."/>
            <person name="Ng W.-L."/>
            <person name="Kazmierczak K.M."/>
            <person name="Andrzejewski T.M."/>
            <person name="Davidsen T.M."/>
            <person name="Wayne K.J."/>
            <person name="Tettelin H."/>
            <person name="Glass J.I."/>
            <person name="Rusch D."/>
            <person name="Podicherti R."/>
            <person name="Tsui H.-C.T."/>
            <person name="Winkler M.E."/>
        </authorList>
    </citation>
    <scope>NUCLEOTIDE SEQUENCE</scope>
</reference>
<dbReference type="PANTHER" id="PTHR35936">
    <property type="entry name" value="MEMBRANE-BOUND LYTIC MUREIN TRANSGLYCOSYLASE F"/>
    <property type="match status" value="1"/>
</dbReference>
<dbReference type="InterPro" id="IPR001638">
    <property type="entry name" value="Solute-binding_3/MltF_N"/>
</dbReference>
<evidence type="ECO:0000256" key="1">
    <source>
        <dbReference type="ARBA" id="ARBA00022729"/>
    </source>
</evidence>
<feature type="non-terminal residue" evidence="3">
    <location>
        <position position="175"/>
    </location>
</feature>
<dbReference type="SUPFAM" id="SSF53850">
    <property type="entry name" value="Periplasmic binding protein-like II"/>
    <property type="match status" value="1"/>
</dbReference>